<feature type="disulfide bond" evidence="14">
    <location>
        <begin position="553"/>
        <end position="562"/>
    </location>
</feature>
<proteinExistence type="predicted"/>
<feature type="domain" description="Laminin EGF-like" evidence="17">
    <location>
        <begin position="426"/>
        <end position="474"/>
    </location>
</feature>
<accession>A0AAE1EYY6</accession>
<dbReference type="FunFam" id="2.10.25.10:FF:000758">
    <property type="entry name" value="Laminin subunit gamma 1"/>
    <property type="match status" value="1"/>
</dbReference>
<dbReference type="SMART" id="SM00181">
    <property type="entry name" value="EGF"/>
    <property type="match status" value="4"/>
</dbReference>
<evidence type="ECO:0000313" key="19">
    <source>
        <dbReference type="EMBL" id="KAK3864177.1"/>
    </source>
</evidence>
<feature type="domain" description="Laminin EGF-like" evidence="17">
    <location>
        <begin position="686"/>
        <end position="731"/>
    </location>
</feature>
<organism evidence="19 20">
    <name type="scientific">Petrolisthes cinctipes</name>
    <name type="common">Flat porcelain crab</name>
    <dbReference type="NCBI Taxonomy" id="88211"/>
    <lineage>
        <taxon>Eukaryota</taxon>
        <taxon>Metazoa</taxon>
        <taxon>Ecdysozoa</taxon>
        <taxon>Arthropoda</taxon>
        <taxon>Crustacea</taxon>
        <taxon>Multicrustacea</taxon>
        <taxon>Malacostraca</taxon>
        <taxon>Eumalacostraca</taxon>
        <taxon>Eucarida</taxon>
        <taxon>Decapoda</taxon>
        <taxon>Pleocyemata</taxon>
        <taxon>Anomura</taxon>
        <taxon>Galatheoidea</taxon>
        <taxon>Porcellanidae</taxon>
        <taxon>Petrolisthes</taxon>
    </lineage>
</organism>
<feature type="disulfide bond" evidence="14">
    <location>
        <begin position="95"/>
        <end position="107"/>
    </location>
</feature>
<dbReference type="GO" id="GO:0009887">
    <property type="term" value="P:animal organ morphogenesis"/>
    <property type="evidence" value="ECO:0007669"/>
    <property type="project" value="TreeGrafter"/>
</dbReference>
<keyword evidence="3" id="KW-0964">Secreted</keyword>
<comment type="subcellular location">
    <subcellularLocation>
        <location evidence="2">Secreted</location>
        <location evidence="2">Extracellular space</location>
        <location evidence="2">Extracellular matrix</location>
        <location evidence="2">Basement membrane</location>
    </subcellularLocation>
</comment>
<dbReference type="Gene3D" id="2.10.25.10">
    <property type="entry name" value="Laminin"/>
    <property type="match status" value="10"/>
</dbReference>
<evidence type="ECO:0000259" key="18">
    <source>
        <dbReference type="PROSITE" id="PS51115"/>
    </source>
</evidence>
<evidence type="ECO:0000256" key="6">
    <source>
        <dbReference type="ARBA" id="ARBA00022737"/>
    </source>
</evidence>
<keyword evidence="20" id="KW-1185">Reference proteome</keyword>
<feature type="disulfide bond" evidence="14">
    <location>
        <begin position="640"/>
        <end position="657"/>
    </location>
</feature>
<comment type="function">
    <text evidence="1">Binding to cells via a high affinity receptor, laminin is thought to mediate the attachment, migration and organization of cells into tissues during embryonic development by interacting with other extracellular matrix components.</text>
</comment>
<reference evidence="19" key="1">
    <citation type="submission" date="2023-10" db="EMBL/GenBank/DDBJ databases">
        <title>Genome assemblies of two species of porcelain crab, Petrolisthes cinctipes and Petrolisthes manimaculis (Anomura: Porcellanidae).</title>
        <authorList>
            <person name="Angst P."/>
        </authorList>
    </citation>
    <scope>NUCLEOTIDE SEQUENCE</scope>
    <source>
        <strain evidence="19">PB745_01</strain>
        <tissue evidence="19">Gill</tissue>
    </source>
</reference>
<dbReference type="FunFam" id="2.10.25.10:FF:000067">
    <property type="entry name" value="Laminin subunit gamma 1"/>
    <property type="match status" value="1"/>
</dbReference>
<protein>
    <recommendedName>
        <fullName evidence="21">Laminin subunit gamma-1</fullName>
    </recommendedName>
</protein>
<evidence type="ECO:0000256" key="9">
    <source>
        <dbReference type="ARBA" id="ARBA00023054"/>
    </source>
</evidence>
<evidence type="ECO:0000256" key="12">
    <source>
        <dbReference type="ARBA" id="ARBA00023292"/>
    </source>
</evidence>
<feature type="domain" description="Laminin EGF-like" evidence="17">
    <location>
        <begin position="95"/>
        <end position="141"/>
    </location>
</feature>
<feature type="disulfide bond" evidence="14">
    <location>
        <begin position="610"/>
        <end position="619"/>
    </location>
</feature>
<feature type="domain" description="Laminin EGF-like" evidence="17">
    <location>
        <begin position="584"/>
        <end position="637"/>
    </location>
</feature>
<dbReference type="PRINTS" id="PR00011">
    <property type="entry name" value="EGFLAMININ"/>
</dbReference>
<feature type="domain" description="Laminin IV type A" evidence="18">
    <location>
        <begin position="221"/>
        <end position="391"/>
    </location>
</feature>
<feature type="disulfide bond" evidence="14">
    <location>
        <begin position="115"/>
        <end position="124"/>
    </location>
</feature>
<evidence type="ECO:0000256" key="3">
    <source>
        <dbReference type="ARBA" id="ARBA00022525"/>
    </source>
</evidence>
<evidence type="ECO:0008006" key="21">
    <source>
        <dbReference type="Google" id="ProtNLM"/>
    </source>
</evidence>
<evidence type="ECO:0000256" key="2">
    <source>
        <dbReference type="ARBA" id="ARBA00004302"/>
    </source>
</evidence>
<dbReference type="GO" id="GO:0005604">
    <property type="term" value="C:basement membrane"/>
    <property type="evidence" value="ECO:0007669"/>
    <property type="project" value="UniProtKB-SubCell"/>
</dbReference>
<dbReference type="InterPro" id="IPR002049">
    <property type="entry name" value="LE_dom"/>
</dbReference>
<dbReference type="GO" id="GO:0009888">
    <property type="term" value="P:tissue development"/>
    <property type="evidence" value="ECO:0007669"/>
    <property type="project" value="TreeGrafter"/>
</dbReference>
<evidence type="ECO:0000256" key="7">
    <source>
        <dbReference type="ARBA" id="ARBA00022869"/>
    </source>
</evidence>
<feature type="disulfide bond" evidence="14">
    <location>
        <begin position="638"/>
        <end position="650"/>
    </location>
</feature>
<dbReference type="EMBL" id="JAWQEG010003853">
    <property type="protein sequence ID" value="KAK3864177.1"/>
    <property type="molecule type" value="Genomic_DNA"/>
</dbReference>
<feature type="disulfide bond" evidence="14">
    <location>
        <begin position="706"/>
        <end position="715"/>
    </location>
</feature>
<dbReference type="CDD" id="cd00055">
    <property type="entry name" value="EGF_Lam"/>
    <property type="match status" value="9"/>
</dbReference>
<feature type="coiled-coil region" evidence="15">
    <location>
        <begin position="799"/>
        <end position="861"/>
    </location>
</feature>
<feature type="domain" description="Laminin EGF-like" evidence="17">
    <location>
        <begin position="638"/>
        <end position="685"/>
    </location>
</feature>
<evidence type="ECO:0000256" key="5">
    <source>
        <dbReference type="ARBA" id="ARBA00022729"/>
    </source>
</evidence>
<dbReference type="PROSITE" id="PS50027">
    <property type="entry name" value="EGF_LAM_2"/>
    <property type="match status" value="7"/>
</dbReference>
<dbReference type="InterPro" id="IPR000742">
    <property type="entry name" value="EGF"/>
</dbReference>
<sequence>MWCRWCRWWCVCVLLVLVVLVGGVRTQRGDQQIYGTQSSCNCNGYSNRCYFDQELYDQTGHGGYCLDCAGNRAGPNCERCRDNYYDRDDGVCIACNCNEIGSRSLQCASDGRCQCKPGVTGEKCDHCAENYFDFGPQGCKPCGCDVAGSLNNEANCNPSTGVCVCKANVEGQQCNQCKPGYFNLNLDNEFGCTPCFCYGHSSICSSAGGYSQGTIESGFVRGEERWLAQESTGRSVSLSYNHIIQSLAVAAPGRDKVYFLAPNRFHGDQRASYNHKLSFFLSVGELGPQASTEDVILEGAGLSISAPIFAQGHTLPSTEKQKYSFQLHEASKFAWSPRLSSRDFISLLSNLTAIKIRGTYTDQGRGYLDDVSMETARRGVFSGVPARWIEMCTCPEGYVGQYCESCAPGYRHSPANGGPFASCIPCDCNNHADICDSETGQCICQHNTAGDQCERCNKGYYGNALRGRPNDCTPCPCPNNGACTQLPDDTVVCLGCPTGYAGPRCELCTDGYFGDRNGRNGPPRPCERCDCNGNIDPNAVANCNRTTGECLKCIYNTGGFYCDQCLPGFYGDALALPKGDCQPCHCNAYGTAAERYGRTICDQVTGQCQCRSHVIGLKCNKCQPGYWNLTSGEGCDACGCDATGAVNGTCDEVTGQCFCREGVTGRRCDTCEPYHYGFSRDGCKPCDCDHIGSVSLQCDRTGQCPCRENVDGRRCDRCQENTYDKQAGCVDCPACYNLVLDSVHAHRERLAELERILNDIESSPTVPNDRDFDETLTLVMEEVEQLWADAKQAAHSGGDRTVAQHMEELKQQINEVQKQLSRIWKAVGRGSGMARQGEQNITQAEDIIQEAREALSNAQAYLDIQGNDALDRAIDRSNQFGQQSARMSEIAREARLLAERQEESAKAIEDIGYEARNTSSEAYQRARKAVNDQRDITEVIKSLTTQVTDLSEKNEETLQEARESRAMAKDAYDNALAISTKASEVNIPDIDTDELKMRAAAITETADRIKAQILELLSNREALTVEVERQLVETSELVNQAYEQQHITADLLAETHAAEGKAKEAVERAEKILEEAKITLQTLEDFDRKVQDSREEAASAMTRVDEIERLIRDAVNHTRQAELALMGAETDAKNARDIALDAQDTANQASDQAGKVRTEADDTKADASALKDEADLLASLVAETESRVGVYEVQVGSDLEQVTEAQRKANQAKERADEASAKVRDAQATVEEILDLLARSPDLDLEELARLEQRLEQARQSYYSSGIEITVSELTEALTWQKRQISSYREEISRLQVEVSNILEIKLSLPDGCYSQTKLEP</sequence>
<dbReference type="FunFam" id="2.10.25.10:FF:000074">
    <property type="entry name" value="Laminin subunit alpha"/>
    <property type="match status" value="1"/>
</dbReference>
<keyword evidence="10 14" id="KW-1015">Disulfide bond</keyword>
<dbReference type="InterPro" id="IPR050440">
    <property type="entry name" value="Laminin/Netrin_ECM"/>
</dbReference>
<gene>
    <name evidence="19" type="ORF">Pcinc_030117</name>
</gene>
<keyword evidence="8" id="KW-0130">Cell adhesion</keyword>
<dbReference type="GO" id="GO:0007155">
    <property type="term" value="P:cell adhesion"/>
    <property type="evidence" value="ECO:0007669"/>
    <property type="project" value="UniProtKB-KW"/>
</dbReference>
<keyword evidence="9 15" id="KW-0175">Coiled coil</keyword>
<dbReference type="PROSITE" id="PS51115">
    <property type="entry name" value="LAMININ_IVA"/>
    <property type="match status" value="1"/>
</dbReference>
<evidence type="ECO:0000256" key="14">
    <source>
        <dbReference type="PROSITE-ProRule" id="PRU00460"/>
    </source>
</evidence>
<evidence type="ECO:0000259" key="17">
    <source>
        <dbReference type="PROSITE" id="PS50027"/>
    </source>
</evidence>
<keyword evidence="6" id="KW-0677">Repeat</keyword>
<feature type="disulfide bond" evidence="14">
    <location>
        <begin position="659"/>
        <end position="668"/>
    </location>
</feature>
<feature type="disulfide bond" evidence="14">
    <location>
        <begin position="444"/>
        <end position="453"/>
    </location>
</feature>
<dbReference type="SMART" id="SM00180">
    <property type="entry name" value="EGF_Lam"/>
    <property type="match status" value="10"/>
</dbReference>
<keyword evidence="5 16" id="KW-0732">Signal</keyword>
<feature type="disulfide bond" evidence="14">
    <location>
        <begin position="165"/>
        <end position="174"/>
    </location>
</feature>
<dbReference type="SUPFAM" id="SSF58104">
    <property type="entry name" value="Methyl-accepting chemotaxis protein (MCP) signaling domain"/>
    <property type="match status" value="1"/>
</dbReference>
<keyword evidence="7" id="KW-0084">Basement membrane</keyword>
<comment type="caution">
    <text evidence="19">The sequence shown here is derived from an EMBL/GenBank/DDBJ whole genome shotgun (WGS) entry which is preliminary data.</text>
</comment>
<dbReference type="PANTHER" id="PTHR10574">
    <property type="entry name" value="NETRIN/LAMININ-RELATED"/>
    <property type="match status" value="1"/>
</dbReference>
<keyword evidence="12 14" id="KW-0424">Laminin EGF-like domain</keyword>
<comment type="caution">
    <text evidence="14">Lacks conserved residue(s) required for the propagation of feature annotation.</text>
</comment>
<dbReference type="FunFam" id="2.10.25.10:FF:000174">
    <property type="entry name" value="Laminin subunit gamma-1"/>
    <property type="match status" value="1"/>
</dbReference>
<comment type="subunit">
    <text evidence="13">Laminin is a complex glycoprotein, consisting of three different polypeptide chains (alpha, beta, gamma), which are bound to each other by disulfide bonds into a cross-shaped molecule comprising one long and three short arms with globules at each end.</text>
</comment>
<dbReference type="Proteomes" id="UP001286313">
    <property type="component" value="Unassembled WGS sequence"/>
</dbReference>
<dbReference type="FunFam" id="2.10.25.10:FF:000105">
    <property type="entry name" value="laminin subunit gamma-1"/>
    <property type="match status" value="1"/>
</dbReference>
<feature type="signal peptide" evidence="16">
    <location>
        <begin position="1"/>
        <end position="26"/>
    </location>
</feature>
<feature type="domain" description="Laminin EGF-like" evidence="17">
    <location>
        <begin position="529"/>
        <end position="583"/>
    </location>
</feature>
<name>A0AAE1EYY6_PETCI</name>
<evidence type="ECO:0000313" key="20">
    <source>
        <dbReference type="Proteomes" id="UP001286313"/>
    </source>
</evidence>
<evidence type="ECO:0000256" key="15">
    <source>
        <dbReference type="SAM" id="Coils"/>
    </source>
</evidence>
<keyword evidence="4" id="KW-0272">Extracellular matrix</keyword>
<dbReference type="FunFam" id="2.10.25.10:FF:000193">
    <property type="entry name" value="Laminin subunit gamma 1"/>
    <property type="match status" value="1"/>
</dbReference>
<evidence type="ECO:0000256" key="1">
    <source>
        <dbReference type="ARBA" id="ARBA00002418"/>
    </source>
</evidence>
<evidence type="ECO:0000256" key="8">
    <source>
        <dbReference type="ARBA" id="ARBA00022889"/>
    </source>
</evidence>
<dbReference type="PANTHER" id="PTHR10574:SF435">
    <property type="entry name" value="LAMININ SUBUNIT GAMMA-1"/>
    <property type="match status" value="1"/>
</dbReference>
<feature type="coiled-coil region" evidence="15">
    <location>
        <begin position="1199"/>
        <end position="1236"/>
    </location>
</feature>
<feature type="chain" id="PRO_5041902630" description="Laminin subunit gamma-1" evidence="16">
    <location>
        <begin position="27"/>
        <end position="1321"/>
    </location>
</feature>
<dbReference type="InterPro" id="IPR000034">
    <property type="entry name" value="Laminin_IV"/>
</dbReference>
<feature type="coiled-coil region" evidence="15">
    <location>
        <begin position="1059"/>
        <end position="1110"/>
    </location>
</feature>
<dbReference type="FunFam" id="2.10.25.10:FF:000224">
    <property type="entry name" value="Usherin"/>
    <property type="match status" value="1"/>
</dbReference>
<dbReference type="PROSITE" id="PS01248">
    <property type="entry name" value="EGF_LAM_1"/>
    <property type="match status" value="4"/>
</dbReference>
<evidence type="ECO:0000256" key="11">
    <source>
        <dbReference type="ARBA" id="ARBA00023180"/>
    </source>
</evidence>
<dbReference type="SMART" id="SM00281">
    <property type="entry name" value="LamB"/>
    <property type="match status" value="1"/>
</dbReference>
<evidence type="ECO:0000256" key="16">
    <source>
        <dbReference type="SAM" id="SignalP"/>
    </source>
</evidence>
<dbReference type="Pfam" id="PF00053">
    <property type="entry name" value="EGF_laminin"/>
    <property type="match status" value="10"/>
</dbReference>
<evidence type="ECO:0000256" key="13">
    <source>
        <dbReference type="ARBA" id="ARBA00065619"/>
    </source>
</evidence>
<feature type="disulfide bond" evidence="14">
    <location>
        <begin position="686"/>
        <end position="698"/>
    </location>
</feature>
<evidence type="ECO:0000256" key="10">
    <source>
        <dbReference type="ARBA" id="ARBA00023157"/>
    </source>
</evidence>
<keyword evidence="11" id="KW-0325">Glycoprotein</keyword>
<feature type="domain" description="Laminin EGF-like" evidence="17">
    <location>
        <begin position="142"/>
        <end position="194"/>
    </location>
</feature>
<dbReference type="Pfam" id="PF00052">
    <property type="entry name" value="Laminin_B"/>
    <property type="match status" value="1"/>
</dbReference>
<evidence type="ECO:0000256" key="4">
    <source>
        <dbReference type="ARBA" id="ARBA00022530"/>
    </source>
</evidence>
<dbReference type="SUPFAM" id="SSF57196">
    <property type="entry name" value="EGF/Laminin"/>
    <property type="match status" value="9"/>
</dbReference>